<keyword evidence="11 14" id="KW-0418">Kinase</keyword>
<comment type="pathway">
    <text evidence="5 14">Cofactor biosynthesis; adenosylcobalamin biosynthesis; adenosylcobalamin from cob(II)yrinate a,c-diamide: step 6/7.</text>
</comment>
<keyword evidence="13 14" id="KW-0342">GTP-binding</keyword>
<proteinExistence type="inferred from homology"/>
<evidence type="ECO:0000256" key="14">
    <source>
        <dbReference type="PIRNR" id="PIRNR006135"/>
    </source>
</evidence>
<evidence type="ECO:0000256" key="7">
    <source>
        <dbReference type="ARBA" id="ARBA00007490"/>
    </source>
</evidence>
<evidence type="ECO:0000256" key="5">
    <source>
        <dbReference type="ARBA" id="ARBA00004692"/>
    </source>
</evidence>
<evidence type="ECO:0000256" key="13">
    <source>
        <dbReference type="ARBA" id="ARBA00023134"/>
    </source>
</evidence>
<name>A0A6G7VFA5_9GAMM</name>
<keyword evidence="18" id="KW-1185">Reference proteome</keyword>
<dbReference type="Pfam" id="PF02283">
    <property type="entry name" value="CobU"/>
    <property type="match status" value="1"/>
</dbReference>
<dbReference type="PANTHER" id="PTHR34848">
    <property type="match status" value="1"/>
</dbReference>
<dbReference type="EMBL" id="CP048029">
    <property type="protein sequence ID" value="QIK38664.1"/>
    <property type="molecule type" value="Genomic_DNA"/>
</dbReference>
<feature type="binding site" evidence="16">
    <location>
        <position position="85"/>
    </location>
    <ligand>
        <name>GTP</name>
        <dbReference type="ChEBI" id="CHEBI:37565"/>
    </ligand>
</feature>
<dbReference type="InterPro" id="IPR003203">
    <property type="entry name" value="CobU/CobP"/>
</dbReference>
<evidence type="ECO:0000256" key="9">
    <source>
        <dbReference type="ARBA" id="ARBA00022679"/>
    </source>
</evidence>
<comment type="similarity">
    <text evidence="7 14">Belongs to the CobU/CobP family.</text>
</comment>
<dbReference type="RefSeq" id="WP_166271552.1">
    <property type="nucleotide sequence ID" value="NZ_CP048029.1"/>
</dbReference>
<dbReference type="GO" id="GO:0009236">
    <property type="term" value="P:cobalamin biosynthetic process"/>
    <property type="evidence" value="ECO:0007669"/>
    <property type="project" value="UniProtKB-UniRule"/>
</dbReference>
<evidence type="ECO:0000256" key="6">
    <source>
        <dbReference type="ARBA" id="ARBA00005159"/>
    </source>
</evidence>
<keyword evidence="8 14" id="KW-0169">Cobalamin biosynthesis</keyword>
<comment type="catalytic activity">
    <reaction evidence="3">
        <text>adenosylcob(III)inamide + GTP = adenosylcob(III)inamide phosphate + GDP + H(+)</text>
        <dbReference type="Rhea" id="RHEA:15765"/>
        <dbReference type="ChEBI" id="CHEBI:2480"/>
        <dbReference type="ChEBI" id="CHEBI:15378"/>
        <dbReference type="ChEBI" id="CHEBI:37565"/>
        <dbReference type="ChEBI" id="CHEBI:58189"/>
        <dbReference type="ChEBI" id="CHEBI:58502"/>
        <dbReference type="EC" id="2.7.1.156"/>
    </reaction>
</comment>
<feature type="active site" description="GMP-histidine intermediate" evidence="15">
    <location>
        <position position="53"/>
    </location>
</feature>
<comment type="catalytic activity">
    <reaction evidence="1 14">
        <text>adenosylcob(III)inamide + ATP = adenosylcob(III)inamide phosphate + ADP + H(+)</text>
        <dbReference type="Rhea" id="RHEA:15769"/>
        <dbReference type="ChEBI" id="CHEBI:2480"/>
        <dbReference type="ChEBI" id="CHEBI:15378"/>
        <dbReference type="ChEBI" id="CHEBI:30616"/>
        <dbReference type="ChEBI" id="CHEBI:58502"/>
        <dbReference type="ChEBI" id="CHEBI:456216"/>
        <dbReference type="EC" id="2.7.1.156"/>
    </reaction>
</comment>
<dbReference type="SUPFAM" id="SSF52540">
    <property type="entry name" value="P-loop containing nucleoside triphosphate hydrolases"/>
    <property type="match status" value="1"/>
</dbReference>
<feature type="binding site" evidence="16">
    <location>
        <begin position="35"/>
        <end position="37"/>
    </location>
    <ligand>
        <name>GTP</name>
        <dbReference type="ChEBI" id="CHEBI:37565"/>
    </ligand>
</feature>
<keyword evidence="12 14" id="KW-0067">ATP-binding</keyword>
<comment type="function">
    <text evidence="4 14">Catalyzes ATP-dependent phosphorylation of adenosylcobinamide and addition of GMP to adenosylcobinamide phosphate.</text>
</comment>
<feature type="binding site" evidence="16">
    <location>
        <begin position="54"/>
        <end position="57"/>
    </location>
    <ligand>
        <name>GTP</name>
        <dbReference type="ChEBI" id="CHEBI:37565"/>
    </ligand>
</feature>
<keyword evidence="9 14" id="KW-0808">Transferase</keyword>
<dbReference type="GO" id="GO:0005524">
    <property type="term" value="F:ATP binding"/>
    <property type="evidence" value="ECO:0007669"/>
    <property type="project" value="UniProtKB-UniRule"/>
</dbReference>
<dbReference type="GO" id="GO:0008820">
    <property type="term" value="F:cobinamide phosphate guanylyltransferase activity"/>
    <property type="evidence" value="ECO:0007669"/>
    <property type="project" value="UniProtKB-UniRule"/>
</dbReference>
<feature type="binding site" evidence="16">
    <location>
        <begin position="10"/>
        <end position="17"/>
    </location>
    <ligand>
        <name>GTP</name>
        <dbReference type="ChEBI" id="CHEBI:37565"/>
    </ligand>
</feature>
<dbReference type="UniPathway" id="UPA00148">
    <property type="reaction ID" value="UER00236"/>
</dbReference>
<dbReference type="EC" id="2.7.7.62" evidence="14"/>
<evidence type="ECO:0000256" key="8">
    <source>
        <dbReference type="ARBA" id="ARBA00022573"/>
    </source>
</evidence>
<evidence type="ECO:0000256" key="3">
    <source>
        <dbReference type="ARBA" id="ARBA00001522"/>
    </source>
</evidence>
<dbReference type="NCBIfam" id="NF004469">
    <property type="entry name" value="PRK05800.1"/>
    <property type="match status" value="1"/>
</dbReference>
<sequence length="179" mass="19699">MNRQPILVTGPARSGKSSWAERLAHESGRRVVYLATAREDPNDPEWQARIAAHRRRRPVYWQTLCEPVELAAAIRSAGEVCLLVDSLGSWVANLLALDDVAWSEQVDALLAVLAQPLADPLILVAEECGWGVIPPYPSGRLFRDRLGELIQRIGPFCAAVWLVTGGYALDLRRLGVPLA</sequence>
<dbReference type="Gene3D" id="3.40.50.300">
    <property type="entry name" value="P-loop containing nucleotide triphosphate hydrolases"/>
    <property type="match status" value="1"/>
</dbReference>
<dbReference type="PIRSF" id="PIRSF006135">
    <property type="entry name" value="CobU"/>
    <property type="match status" value="1"/>
</dbReference>
<keyword evidence="17" id="KW-0548">Nucleotidyltransferase</keyword>
<dbReference type="CDD" id="cd00544">
    <property type="entry name" value="CobU"/>
    <property type="match status" value="1"/>
</dbReference>
<evidence type="ECO:0000256" key="11">
    <source>
        <dbReference type="ARBA" id="ARBA00022777"/>
    </source>
</evidence>
<accession>A0A6G7VFA5</accession>
<dbReference type="Proteomes" id="UP000502699">
    <property type="component" value="Chromosome"/>
</dbReference>
<gene>
    <name evidence="17" type="primary">cobU</name>
    <name evidence="17" type="ORF">GWK36_12495</name>
</gene>
<protein>
    <recommendedName>
        <fullName evidence="14">Bifunctional adenosylcobalamin biosynthesis protein</fullName>
        <ecNumber evidence="14">2.7.1.156</ecNumber>
        <ecNumber evidence="14">2.7.7.62</ecNumber>
    </recommendedName>
</protein>
<evidence type="ECO:0000256" key="4">
    <source>
        <dbReference type="ARBA" id="ARBA00003889"/>
    </source>
</evidence>
<comment type="catalytic activity">
    <reaction evidence="2 14">
        <text>adenosylcob(III)inamide phosphate + GTP + H(+) = adenosylcob(III)inamide-GDP + diphosphate</text>
        <dbReference type="Rhea" id="RHEA:22712"/>
        <dbReference type="ChEBI" id="CHEBI:15378"/>
        <dbReference type="ChEBI" id="CHEBI:33019"/>
        <dbReference type="ChEBI" id="CHEBI:37565"/>
        <dbReference type="ChEBI" id="CHEBI:58502"/>
        <dbReference type="ChEBI" id="CHEBI:60487"/>
        <dbReference type="EC" id="2.7.7.62"/>
    </reaction>
</comment>
<dbReference type="AlphaFoldDB" id="A0A6G7VFA5"/>
<dbReference type="GO" id="GO:0043752">
    <property type="term" value="F:adenosylcobinamide kinase activity"/>
    <property type="evidence" value="ECO:0007669"/>
    <property type="project" value="UniProtKB-EC"/>
</dbReference>
<evidence type="ECO:0000256" key="16">
    <source>
        <dbReference type="PIRSR" id="PIRSR006135-2"/>
    </source>
</evidence>
<evidence type="ECO:0000256" key="15">
    <source>
        <dbReference type="PIRSR" id="PIRSR006135-1"/>
    </source>
</evidence>
<evidence type="ECO:0000313" key="18">
    <source>
        <dbReference type="Proteomes" id="UP000502699"/>
    </source>
</evidence>
<dbReference type="PANTHER" id="PTHR34848:SF1">
    <property type="entry name" value="BIFUNCTIONAL ADENOSYLCOBALAMIN BIOSYNTHESIS PROTEIN COBU"/>
    <property type="match status" value="1"/>
</dbReference>
<dbReference type="EC" id="2.7.1.156" evidence="14"/>
<evidence type="ECO:0000256" key="2">
    <source>
        <dbReference type="ARBA" id="ARBA00000711"/>
    </source>
</evidence>
<dbReference type="KEGG" id="cjap:GWK36_12495"/>
<evidence type="ECO:0000313" key="17">
    <source>
        <dbReference type="EMBL" id="QIK38664.1"/>
    </source>
</evidence>
<evidence type="ECO:0000256" key="12">
    <source>
        <dbReference type="ARBA" id="ARBA00022840"/>
    </source>
</evidence>
<keyword evidence="10 14" id="KW-0547">Nucleotide-binding</keyword>
<reference evidence="18" key="1">
    <citation type="submission" date="2020-01" db="EMBL/GenBank/DDBJ databases">
        <title>Caldichromatium gen. nov., sp. nov., a thermophilic purple sulfur bacterium member of the family Chromatiaceae isolated from Nakabusa hot spring, Japan.</title>
        <authorList>
            <person name="Saini M.K."/>
            <person name="Hanada S."/>
            <person name="Tank M."/>
        </authorList>
    </citation>
    <scope>NUCLEOTIDE SEQUENCE [LARGE SCALE GENOMIC DNA]</scope>
    <source>
        <strain evidence="18">No.7</strain>
    </source>
</reference>
<comment type="pathway">
    <text evidence="6 14">Cofactor biosynthesis; adenosylcobalamin biosynthesis; adenosylcobalamin from cob(II)yrinate a,c-diamide: step 5/7.</text>
</comment>
<organism evidence="17 18">
    <name type="scientific">Caldichromatium japonicum</name>
    <dbReference type="NCBI Taxonomy" id="2699430"/>
    <lineage>
        <taxon>Bacteria</taxon>
        <taxon>Pseudomonadati</taxon>
        <taxon>Pseudomonadota</taxon>
        <taxon>Gammaproteobacteria</taxon>
        <taxon>Chromatiales</taxon>
        <taxon>Chromatiaceae</taxon>
        <taxon>Caldichromatium</taxon>
    </lineage>
</organism>
<evidence type="ECO:0000256" key="10">
    <source>
        <dbReference type="ARBA" id="ARBA00022741"/>
    </source>
</evidence>
<dbReference type="GO" id="GO:0005525">
    <property type="term" value="F:GTP binding"/>
    <property type="evidence" value="ECO:0007669"/>
    <property type="project" value="UniProtKB-UniRule"/>
</dbReference>
<dbReference type="InterPro" id="IPR027417">
    <property type="entry name" value="P-loop_NTPase"/>
</dbReference>
<evidence type="ECO:0000256" key="1">
    <source>
        <dbReference type="ARBA" id="ARBA00000312"/>
    </source>
</evidence>